<dbReference type="SUPFAM" id="SSF140683">
    <property type="entry name" value="SP0561-like"/>
    <property type="match status" value="1"/>
</dbReference>
<keyword evidence="3" id="KW-1185">Reference proteome</keyword>
<dbReference type="Pfam" id="PF08984">
    <property type="entry name" value="DUF1858"/>
    <property type="match status" value="1"/>
</dbReference>
<dbReference type="InterPro" id="IPR038062">
    <property type="entry name" value="ScdA-like_N_sf"/>
</dbReference>
<dbReference type="AlphaFoldDB" id="A0A4R9C361"/>
<dbReference type="InterPro" id="IPR015077">
    <property type="entry name" value="DUF1858"/>
</dbReference>
<dbReference type="EMBL" id="SCFR01000011">
    <property type="protein sequence ID" value="TFF66317.1"/>
    <property type="molecule type" value="Genomic_DNA"/>
</dbReference>
<dbReference type="InterPro" id="IPR023883">
    <property type="entry name" value="CHP03980_redox-disulphide"/>
</dbReference>
<organism evidence="2 3">
    <name type="scientific">Helcococcus ovis</name>
    <dbReference type="NCBI Taxonomy" id="72026"/>
    <lineage>
        <taxon>Bacteria</taxon>
        <taxon>Bacillati</taxon>
        <taxon>Bacillota</taxon>
        <taxon>Tissierellia</taxon>
        <taxon>Tissierellales</taxon>
        <taxon>Peptoniphilaceae</taxon>
        <taxon>Helcococcus</taxon>
    </lineage>
</organism>
<dbReference type="PANTHER" id="PTHR39341:SF1">
    <property type="entry name" value="DUF1858 DOMAIN-CONTAINING PROTEIN"/>
    <property type="match status" value="1"/>
</dbReference>
<name>A0A4R9C361_9FIRM</name>
<evidence type="ECO:0000313" key="3">
    <source>
        <dbReference type="Proteomes" id="UP000297454"/>
    </source>
</evidence>
<dbReference type="PANTHER" id="PTHR39341">
    <property type="entry name" value="BSL7085 PROTEIN"/>
    <property type="match status" value="1"/>
</dbReference>
<dbReference type="Gene3D" id="1.10.3910.10">
    <property type="entry name" value="SP0561-like"/>
    <property type="match status" value="1"/>
</dbReference>
<dbReference type="NCBIfam" id="TIGR03980">
    <property type="entry name" value="prismane_assoc"/>
    <property type="match status" value="1"/>
</dbReference>
<reference evidence="2 3" key="1">
    <citation type="submission" date="2019-01" db="EMBL/GenBank/DDBJ databases">
        <title>Draft Genome Sequences of Helcococcus ovis Strains Isolated from the Uterus and Vagina of Dairy Cows with Metritis.</title>
        <authorList>
            <person name="Cunha F."/>
            <person name="Jeon S.J."/>
            <person name="Kutzer P."/>
            <person name="Galvao K.N."/>
        </authorList>
    </citation>
    <scope>NUCLEOTIDE SEQUENCE [LARGE SCALE GENOMIC DNA]</scope>
    <source>
        <strain evidence="2 3">KG-37</strain>
    </source>
</reference>
<evidence type="ECO:0000259" key="1">
    <source>
        <dbReference type="Pfam" id="PF08984"/>
    </source>
</evidence>
<comment type="caution">
    <text evidence="2">The sequence shown here is derived from an EMBL/GenBank/DDBJ whole genome shotgun (WGS) entry which is preliminary data.</text>
</comment>
<dbReference type="Proteomes" id="UP000297454">
    <property type="component" value="Unassembled WGS sequence"/>
</dbReference>
<feature type="domain" description="DUF1858" evidence="1">
    <location>
        <begin position="9"/>
        <end position="62"/>
    </location>
</feature>
<accession>A0A4R9C361</accession>
<sequence>MTDKNEIVITGDMILGDVIKLKPKTLSILMMYGLGCIGCPISQLETVEEAAMVHGIEPDLLIEELNK</sequence>
<dbReference type="RefSeq" id="WP_134711225.1">
    <property type="nucleotide sequence ID" value="NZ_CP119081.1"/>
</dbReference>
<protein>
    <submittedName>
        <fullName evidence="2">DUF1858 domain-containing protein</fullName>
    </submittedName>
</protein>
<proteinExistence type="predicted"/>
<dbReference type="GeneID" id="97030245"/>
<dbReference type="OrthoDB" id="15017at2"/>
<evidence type="ECO:0000313" key="2">
    <source>
        <dbReference type="EMBL" id="TFF66317.1"/>
    </source>
</evidence>
<gene>
    <name evidence="2" type="ORF">EQF91_04295</name>
</gene>